<evidence type="ECO:0000256" key="1">
    <source>
        <dbReference type="PROSITE-ProRule" id="PRU00339"/>
    </source>
</evidence>
<dbReference type="InterPro" id="IPR011990">
    <property type="entry name" value="TPR-like_helical_dom_sf"/>
</dbReference>
<dbReference type="Proteomes" id="UP000321026">
    <property type="component" value="Unassembled WGS sequence"/>
</dbReference>
<dbReference type="InterPro" id="IPR019734">
    <property type="entry name" value="TPR_rpt"/>
</dbReference>
<dbReference type="Pfam" id="PF00515">
    <property type="entry name" value="TPR_1"/>
    <property type="match status" value="1"/>
</dbReference>
<organism evidence="2 3">
    <name type="scientific">Candidatus Dojkabacteria bacterium</name>
    <dbReference type="NCBI Taxonomy" id="2099670"/>
    <lineage>
        <taxon>Bacteria</taxon>
        <taxon>Candidatus Dojkabacteria</taxon>
    </lineage>
</organism>
<dbReference type="AlphaFoldDB" id="A0A5C7J5A1"/>
<name>A0A5C7J5A1_9BACT</name>
<feature type="repeat" description="TPR" evidence="1">
    <location>
        <begin position="5"/>
        <end position="38"/>
    </location>
</feature>
<dbReference type="PROSITE" id="PS50005">
    <property type="entry name" value="TPR"/>
    <property type="match status" value="1"/>
</dbReference>
<dbReference type="SMART" id="SM00028">
    <property type="entry name" value="TPR"/>
    <property type="match status" value="1"/>
</dbReference>
<keyword evidence="1" id="KW-0802">TPR repeat</keyword>
<sequence>MNPSDECYYNMGVCYHKLNDYFHAAECYNKAIFINPRHTRALMNYGVIGKEQGR</sequence>
<evidence type="ECO:0000313" key="2">
    <source>
        <dbReference type="EMBL" id="TXG76627.1"/>
    </source>
</evidence>
<accession>A0A5C7J5A1</accession>
<protein>
    <submittedName>
        <fullName evidence="2">Tetratricopeptide repeat protein</fullName>
    </submittedName>
</protein>
<reference evidence="2 3" key="1">
    <citation type="submission" date="2018-09" db="EMBL/GenBank/DDBJ databases">
        <title>Metagenome Assembled Genomes from an Advanced Water Purification Facility.</title>
        <authorList>
            <person name="Stamps B.W."/>
            <person name="Spear J.R."/>
        </authorList>
    </citation>
    <scope>NUCLEOTIDE SEQUENCE [LARGE SCALE GENOMIC DNA]</scope>
    <source>
        <strain evidence="2">Bin_63_2</strain>
    </source>
</reference>
<dbReference type="EMBL" id="SSDS01000069">
    <property type="protein sequence ID" value="TXG76627.1"/>
    <property type="molecule type" value="Genomic_DNA"/>
</dbReference>
<dbReference type="Gene3D" id="1.25.40.10">
    <property type="entry name" value="Tetratricopeptide repeat domain"/>
    <property type="match status" value="1"/>
</dbReference>
<evidence type="ECO:0000313" key="3">
    <source>
        <dbReference type="Proteomes" id="UP000321026"/>
    </source>
</evidence>
<proteinExistence type="predicted"/>
<dbReference type="SUPFAM" id="SSF48452">
    <property type="entry name" value="TPR-like"/>
    <property type="match status" value="1"/>
</dbReference>
<gene>
    <name evidence="2" type="ORF">E6Q11_04235</name>
</gene>
<comment type="caution">
    <text evidence="2">The sequence shown here is derived from an EMBL/GenBank/DDBJ whole genome shotgun (WGS) entry which is preliminary data.</text>
</comment>